<proteinExistence type="predicted"/>
<keyword evidence="2" id="KW-0808">Transferase</keyword>
<evidence type="ECO:0000256" key="1">
    <source>
        <dbReference type="ARBA" id="ARBA00022527"/>
    </source>
</evidence>
<accession>A0A2G9SF00</accession>
<dbReference type="OrthoDB" id="4062651at2759"/>
<dbReference type="GO" id="GO:0004674">
    <property type="term" value="F:protein serine/threonine kinase activity"/>
    <property type="evidence" value="ECO:0007669"/>
    <property type="project" value="UniProtKB-KW"/>
</dbReference>
<dbReference type="SUPFAM" id="SSF56112">
    <property type="entry name" value="Protein kinase-like (PK-like)"/>
    <property type="match status" value="1"/>
</dbReference>
<name>A0A2G9SF00_AQUCT</name>
<evidence type="ECO:0000259" key="6">
    <source>
        <dbReference type="PROSITE" id="PS50011"/>
    </source>
</evidence>
<feature type="domain" description="Protein kinase" evidence="6">
    <location>
        <begin position="1"/>
        <end position="145"/>
    </location>
</feature>
<organism evidence="7 8">
    <name type="scientific">Aquarana catesbeiana</name>
    <name type="common">American bullfrog</name>
    <name type="synonym">Rana catesbeiana</name>
    <dbReference type="NCBI Taxonomy" id="8400"/>
    <lineage>
        <taxon>Eukaryota</taxon>
        <taxon>Metazoa</taxon>
        <taxon>Chordata</taxon>
        <taxon>Craniata</taxon>
        <taxon>Vertebrata</taxon>
        <taxon>Euteleostomi</taxon>
        <taxon>Amphibia</taxon>
        <taxon>Batrachia</taxon>
        <taxon>Anura</taxon>
        <taxon>Neobatrachia</taxon>
        <taxon>Ranoidea</taxon>
        <taxon>Ranidae</taxon>
        <taxon>Aquarana</taxon>
    </lineage>
</organism>
<dbReference type="PROSITE" id="PS00108">
    <property type="entry name" value="PROTEIN_KINASE_ST"/>
    <property type="match status" value="1"/>
</dbReference>
<dbReference type="Proteomes" id="UP000228934">
    <property type="component" value="Unassembled WGS sequence"/>
</dbReference>
<gene>
    <name evidence="7" type="ORF">AB205_0080260</name>
</gene>
<keyword evidence="8" id="KW-1185">Reference proteome</keyword>
<sequence>MEYVSGGDLFDFTVKHFPLNISIVRFIAAEIFCRLEFLHKRGIVHRDIKGGNILLDNKGHVRIADYGLAVMDLYGDTKVTGVARTIGYMAPELLCKCPDKRLGVGRDIRRHSFMRLINWKSLEQGKGWPPFSVGPPLDMDLEMHS</sequence>
<dbReference type="InterPro" id="IPR000719">
    <property type="entry name" value="Prot_kinase_dom"/>
</dbReference>
<keyword evidence="4" id="KW-0418">Kinase</keyword>
<reference evidence="8" key="1">
    <citation type="journal article" date="2017" name="Nat. Commun.">
        <title>The North American bullfrog draft genome provides insight into hormonal regulation of long noncoding RNA.</title>
        <authorList>
            <person name="Hammond S.A."/>
            <person name="Warren R.L."/>
            <person name="Vandervalk B.P."/>
            <person name="Kucuk E."/>
            <person name="Khan H."/>
            <person name="Gibb E.A."/>
            <person name="Pandoh P."/>
            <person name="Kirk H."/>
            <person name="Zhao Y."/>
            <person name="Jones M."/>
            <person name="Mungall A.J."/>
            <person name="Coope R."/>
            <person name="Pleasance S."/>
            <person name="Moore R.A."/>
            <person name="Holt R.A."/>
            <person name="Round J.M."/>
            <person name="Ohora S."/>
            <person name="Walle B.V."/>
            <person name="Veldhoen N."/>
            <person name="Helbing C.C."/>
            <person name="Birol I."/>
        </authorList>
    </citation>
    <scope>NUCLEOTIDE SEQUENCE [LARGE SCALE GENOMIC DNA]</scope>
</reference>
<protein>
    <recommendedName>
        <fullName evidence="6">Protein kinase domain-containing protein</fullName>
    </recommendedName>
</protein>
<dbReference type="PROSITE" id="PS50011">
    <property type="entry name" value="PROTEIN_KINASE_DOM"/>
    <property type="match status" value="1"/>
</dbReference>
<dbReference type="AlphaFoldDB" id="A0A2G9SF00"/>
<keyword evidence="5" id="KW-0067">ATP-binding</keyword>
<evidence type="ECO:0000256" key="3">
    <source>
        <dbReference type="ARBA" id="ARBA00022741"/>
    </source>
</evidence>
<dbReference type="InterPro" id="IPR011009">
    <property type="entry name" value="Kinase-like_dom_sf"/>
</dbReference>
<dbReference type="PANTHER" id="PTHR24351">
    <property type="entry name" value="RIBOSOMAL PROTEIN S6 KINASE"/>
    <property type="match status" value="1"/>
</dbReference>
<keyword evidence="1" id="KW-0723">Serine/threonine-protein kinase</keyword>
<keyword evidence="3" id="KW-0547">Nucleotide-binding</keyword>
<evidence type="ECO:0000313" key="7">
    <source>
        <dbReference type="EMBL" id="PIO38662.1"/>
    </source>
</evidence>
<dbReference type="Pfam" id="PF00069">
    <property type="entry name" value="Pkinase"/>
    <property type="match status" value="1"/>
</dbReference>
<evidence type="ECO:0000256" key="5">
    <source>
        <dbReference type="ARBA" id="ARBA00022840"/>
    </source>
</evidence>
<dbReference type="InterPro" id="IPR008271">
    <property type="entry name" value="Ser/Thr_kinase_AS"/>
</dbReference>
<evidence type="ECO:0000256" key="4">
    <source>
        <dbReference type="ARBA" id="ARBA00022777"/>
    </source>
</evidence>
<dbReference type="GO" id="GO:0005524">
    <property type="term" value="F:ATP binding"/>
    <property type="evidence" value="ECO:0007669"/>
    <property type="project" value="UniProtKB-KW"/>
</dbReference>
<dbReference type="Gene3D" id="1.10.510.10">
    <property type="entry name" value="Transferase(Phosphotransferase) domain 1"/>
    <property type="match status" value="1"/>
</dbReference>
<dbReference type="EMBL" id="KV924531">
    <property type="protein sequence ID" value="PIO38662.1"/>
    <property type="molecule type" value="Genomic_DNA"/>
</dbReference>
<evidence type="ECO:0000256" key="2">
    <source>
        <dbReference type="ARBA" id="ARBA00022679"/>
    </source>
</evidence>
<dbReference type="SMART" id="SM00220">
    <property type="entry name" value="S_TKc"/>
    <property type="match status" value="1"/>
</dbReference>
<evidence type="ECO:0000313" key="8">
    <source>
        <dbReference type="Proteomes" id="UP000228934"/>
    </source>
</evidence>